<protein>
    <recommendedName>
        <fullName evidence="3">Lipoprotein</fullName>
    </recommendedName>
</protein>
<evidence type="ECO:0000313" key="1">
    <source>
        <dbReference type="EMBL" id="MEL5995046.1"/>
    </source>
</evidence>
<organism evidence="1 2">
    <name type="scientific">Hymenobacter segetis</name>
    <dbReference type="NCBI Taxonomy" id="2025509"/>
    <lineage>
        <taxon>Bacteria</taxon>
        <taxon>Pseudomonadati</taxon>
        <taxon>Bacteroidota</taxon>
        <taxon>Cytophagia</taxon>
        <taxon>Cytophagales</taxon>
        <taxon>Hymenobacteraceae</taxon>
        <taxon>Hymenobacter</taxon>
    </lineage>
</organism>
<comment type="caution">
    <text evidence="1">The sequence shown here is derived from an EMBL/GenBank/DDBJ whole genome shotgun (WGS) entry which is preliminary data.</text>
</comment>
<name>A0ABU9LYA1_9BACT</name>
<dbReference type="Proteomes" id="UP001479606">
    <property type="component" value="Unassembled WGS sequence"/>
</dbReference>
<sequence length="133" mass="13655">MLRLSSSLCLAALTAGSLLGCKKDCAKPQPDCYNGTVVATTCMLGVLVDVDPAYPIGARAVSVYGNRFLGNNVVAVANSASLGNLGHRLYFTYTKASTGPGMACLAADGTTTPVPFVTLSNLSTVSCDSVRTN</sequence>
<dbReference type="EMBL" id="JBCEVZ010000028">
    <property type="protein sequence ID" value="MEL5995046.1"/>
    <property type="molecule type" value="Genomic_DNA"/>
</dbReference>
<reference evidence="1 2" key="1">
    <citation type="journal article" date="2018" name="Arch. Microbiol.">
        <title>Hymenobacter segetis sp. nov., isolated from soil.</title>
        <authorList>
            <person name="Ten L.N."/>
            <person name="Lim S.J."/>
            <person name="Kim B.O."/>
            <person name="Kang I.K."/>
            <person name="Jung H.Y."/>
        </authorList>
    </citation>
    <scope>NUCLEOTIDE SEQUENCE [LARGE SCALE GENOMIC DNA]</scope>
    <source>
        <strain evidence="1 2">S7-3-11</strain>
    </source>
</reference>
<keyword evidence="2" id="KW-1185">Reference proteome</keyword>
<evidence type="ECO:0008006" key="3">
    <source>
        <dbReference type="Google" id="ProtNLM"/>
    </source>
</evidence>
<accession>A0ABU9LYA1</accession>
<gene>
    <name evidence="1" type="ORF">AAFH49_12580</name>
</gene>
<evidence type="ECO:0000313" key="2">
    <source>
        <dbReference type="Proteomes" id="UP001479606"/>
    </source>
</evidence>
<dbReference type="RefSeq" id="WP_342298560.1">
    <property type="nucleotide sequence ID" value="NZ_JBCEVZ010000028.1"/>
</dbReference>
<proteinExistence type="predicted"/>
<dbReference type="PROSITE" id="PS51257">
    <property type="entry name" value="PROKAR_LIPOPROTEIN"/>
    <property type="match status" value="1"/>
</dbReference>